<proteinExistence type="predicted"/>
<dbReference type="InterPro" id="IPR049305">
    <property type="entry name" value="GlxA-like_b-barrel"/>
</dbReference>
<comment type="caution">
    <text evidence="2">The sequence shown here is derived from an EMBL/GenBank/DDBJ whole genome shotgun (WGS) entry which is preliminary data.</text>
</comment>
<evidence type="ECO:0000259" key="1">
    <source>
        <dbReference type="Pfam" id="PF21110"/>
    </source>
</evidence>
<gene>
    <name evidence="2" type="ORF">COX24_03495</name>
</gene>
<reference evidence="2 3" key="1">
    <citation type="submission" date="2017-09" db="EMBL/GenBank/DDBJ databases">
        <title>Depth-based differentiation of microbial function through sediment-hosted aquifers and enrichment of novel symbionts in the deep terrestrial subsurface.</title>
        <authorList>
            <person name="Probst A.J."/>
            <person name="Ladd B."/>
            <person name="Jarett J.K."/>
            <person name="Geller-Mcgrath D.E."/>
            <person name="Sieber C.M."/>
            <person name="Emerson J.B."/>
            <person name="Anantharaman K."/>
            <person name="Thomas B.C."/>
            <person name="Malmstrom R."/>
            <person name="Stieglmeier M."/>
            <person name="Klingl A."/>
            <person name="Woyke T."/>
            <person name="Ryan C.M."/>
            <person name="Banfield J.F."/>
        </authorList>
    </citation>
    <scope>NUCLEOTIDE SEQUENCE [LARGE SCALE GENOMIC DNA]</scope>
    <source>
        <strain evidence="2">CG23_combo_of_CG06-09_8_20_14_all_37_87_8</strain>
    </source>
</reference>
<feature type="domain" description="GlxA-like beta barrel" evidence="1">
    <location>
        <begin position="148"/>
        <end position="240"/>
    </location>
</feature>
<sequence length="446" mass="49888">MVKKIIDIMEPVAVSFKEKKRSFFDKFRINQPKKKKPKKQVKIKKKMLQKTKKVKKLSQKINLNLIIAVSVVVLALFISLIVLSSRSKAEITLTPKLIDLEMAGEFSILTSQEELDLKERKAPAKFFETEEEKWGVFQSTGSDTTGVKATGFITVYNTQNPPRSFSFVTGTRFVSSDGAKTFRATEKINLPAGKLEAGKLVPSEVKIKVEAQEPGESYNVAPSKFSVPGLSGTAFYYNIYAESEEGLTGGSSSVEKVVSKEDLEKAEEFLRAELEEKAEVSLKRFIENEYILPDTSIIFSDFSVECFQKEGDKAVEFNCYGKLKAKGLACLYEDVLSFLEVEKNASVGEQRKIFEESLSLSLFSKEVPSLGGEALVGFLAKAKAFGPVGEKEFISAVLGKSKSEIQEIVRNDYSQLSQAEIKLWPFWQRKVSNDISKIKVIFEINN</sequence>
<name>A0A2G9ZFV5_9BACT</name>
<dbReference type="Proteomes" id="UP000230447">
    <property type="component" value="Unassembled WGS sequence"/>
</dbReference>
<accession>A0A2G9ZFV5</accession>
<dbReference type="EMBL" id="PCSB01000072">
    <property type="protein sequence ID" value="PIP31460.1"/>
    <property type="molecule type" value="Genomic_DNA"/>
</dbReference>
<evidence type="ECO:0000313" key="2">
    <source>
        <dbReference type="EMBL" id="PIP31460.1"/>
    </source>
</evidence>
<evidence type="ECO:0000313" key="3">
    <source>
        <dbReference type="Proteomes" id="UP000230447"/>
    </source>
</evidence>
<dbReference type="Pfam" id="PF21110">
    <property type="entry name" value="GlxA"/>
    <property type="match status" value="1"/>
</dbReference>
<organism evidence="2 3">
    <name type="scientific">bacterium (Candidatus Gribaldobacteria) CG23_combo_of_CG06-09_8_20_14_all_37_87_8</name>
    <dbReference type="NCBI Taxonomy" id="2014278"/>
    <lineage>
        <taxon>Bacteria</taxon>
        <taxon>Candidatus Gribaldobacteria</taxon>
    </lineage>
</organism>
<dbReference type="AlphaFoldDB" id="A0A2G9ZFV5"/>
<protein>
    <recommendedName>
        <fullName evidence="1">GlxA-like beta barrel domain-containing protein</fullName>
    </recommendedName>
</protein>